<dbReference type="InterPro" id="IPR026270">
    <property type="entry name" value="SRP72"/>
</dbReference>
<dbReference type="EMBL" id="HBGN01028656">
    <property type="protein sequence ID" value="CAD9344671.1"/>
    <property type="molecule type" value="Transcribed_RNA"/>
</dbReference>
<organism evidence="2">
    <name type="scientific">Ditylum brightwellii</name>
    <dbReference type="NCBI Taxonomy" id="49249"/>
    <lineage>
        <taxon>Eukaryota</taxon>
        <taxon>Sar</taxon>
        <taxon>Stramenopiles</taxon>
        <taxon>Ochrophyta</taxon>
        <taxon>Bacillariophyta</taxon>
        <taxon>Mediophyceae</taxon>
        <taxon>Lithodesmiophycidae</taxon>
        <taxon>Lithodesmiales</taxon>
        <taxon>Lithodesmiaceae</taxon>
        <taxon>Ditylum</taxon>
    </lineage>
</organism>
<dbReference type="GO" id="GO:0006614">
    <property type="term" value="P:SRP-dependent cotranslational protein targeting to membrane"/>
    <property type="evidence" value="ECO:0007669"/>
    <property type="project" value="InterPro"/>
</dbReference>
<feature type="compositionally biased region" description="Basic residues" evidence="1">
    <location>
        <begin position="810"/>
        <end position="819"/>
    </location>
</feature>
<reference evidence="2" key="1">
    <citation type="submission" date="2021-01" db="EMBL/GenBank/DDBJ databases">
        <authorList>
            <person name="Corre E."/>
            <person name="Pelletier E."/>
            <person name="Niang G."/>
            <person name="Scheremetjew M."/>
            <person name="Finn R."/>
            <person name="Kale V."/>
            <person name="Holt S."/>
            <person name="Cochrane G."/>
            <person name="Meng A."/>
            <person name="Brown T."/>
            <person name="Cohen L."/>
        </authorList>
    </citation>
    <scope>NUCLEOTIDE SEQUENCE</scope>
    <source>
        <strain evidence="2">Pop2</strain>
    </source>
</reference>
<dbReference type="GO" id="GO:0043022">
    <property type="term" value="F:ribosome binding"/>
    <property type="evidence" value="ECO:0007669"/>
    <property type="project" value="TreeGrafter"/>
</dbReference>
<feature type="region of interest" description="Disordered" evidence="1">
    <location>
        <begin position="699"/>
        <end position="878"/>
    </location>
</feature>
<evidence type="ECO:0008006" key="3">
    <source>
        <dbReference type="Google" id="ProtNLM"/>
    </source>
</evidence>
<dbReference type="PANTHER" id="PTHR14094:SF9">
    <property type="entry name" value="SIGNAL RECOGNITION PARTICLE SUBUNIT SRP72"/>
    <property type="match status" value="1"/>
</dbReference>
<dbReference type="GO" id="GO:0005786">
    <property type="term" value="C:signal recognition particle, endoplasmic reticulum targeting"/>
    <property type="evidence" value="ECO:0007669"/>
    <property type="project" value="TreeGrafter"/>
</dbReference>
<dbReference type="GO" id="GO:0008312">
    <property type="term" value="F:7S RNA binding"/>
    <property type="evidence" value="ECO:0007669"/>
    <property type="project" value="TreeGrafter"/>
</dbReference>
<evidence type="ECO:0000313" key="2">
    <source>
        <dbReference type="EMBL" id="CAD9344671.1"/>
    </source>
</evidence>
<evidence type="ECO:0000256" key="1">
    <source>
        <dbReference type="SAM" id="MobiDB-lite"/>
    </source>
</evidence>
<proteinExistence type="predicted"/>
<dbReference type="InterPro" id="IPR011990">
    <property type="entry name" value="TPR-like_helical_dom_sf"/>
</dbReference>
<feature type="region of interest" description="Disordered" evidence="1">
    <location>
        <begin position="449"/>
        <end position="486"/>
    </location>
</feature>
<protein>
    <recommendedName>
        <fullName evidence="3">Signal recognition particle subunit SRP72</fullName>
    </recommendedName>
</protein>
<feature type="compositionally biased region" description="Basic residues" evidence="1">
    <location>
        <begin position="735"/>
        <end position="745"/>
    </location>
</feature>
<feature type="compositionally biased region" description="Basic and acidic residues" evidence="1">
    <location>
        <begin position="753"/>
        <end position="769"/>
    </location>
</feature>
<name>A0A7S1ZPJ3_9STRA</name>
<feature type="compositionally biased region" description="Acidic residues" evidence="1">
    <location>
        <begin position="274"/>
        <end position="298"/>
    </location>
</feature>
<dbReference type="Gene3D" id="1.25.40.10">
    <property type="entry name" value="Tetratricopeptide repeat domain"/>
    <property type="match status" value="2"/>
</dbReference>
<dbReference type="PANTHER" id="PTHR14094">
    <property type="entry name" value="SIGNAL RECOGNITION PARTICLE 72"/>
    <property type="match status" value="1"/>
</dbReference>
<sequence>MSSSTTKPKKHWKDQLVTLNNHVHSRRYHKCQSLSSDVLKDAKDDDDDDDENKIPPHIQRMIESIHAKSLLQLGKFEECIDFCKSLRVSRQKDAQKQKDDAEGGSTVVFHLVEEEVYALYRLGRYETCRDLCRRIIDKQQQNAVVTKEELTGLQHVYAQCLYRLHDETNGLQMYQNLVKEEVVQDEEEKEEIYANVMALSVANHSVSILQNDEEEEGLVQQILNKQHDDGVVSYDLLYNIATHLLLRSTSTSDVRKALVLLDKAKDECVRSLQDDYDQVDDDDEDHDDEEGDAAEDVDKEAKKQNDMEAELNKETAPIRANKALGLLLLGGDENCQNAKRLYEKLVSSSSTTGGGNNGVNNAALVAASNNLALVQRESLFDSWKRMPHFNQSSSDKKKDSAAFKTPMTTPMQTRIILYNRAILLYKMGKVSEANQVLFTLKKVLKQSSLSVSGGSDGNKARKKKKKGGGTSSSLDDNEIGDAPPAPPSTNADILFWNAKITILESELLRKEDRVNESEKSIQECLSSLKEHLKNNKKGGDDIVLEYTLAMLLLYQAQLKEDEDNNDEKSNDKIQSYIQILSSLPPKIHSKPGVIATLASLYNLMGDTEKASSLLEETSSTSGGGIHAAKVVAMGDFKFQLGLYQDAADLYESFLQQHEEEGGDDGDEDNDIMVVTAKLVRALSFVDEEKAEEYAARLPLIGGGDYEDDSEEEDEEEENAAMLDGEELEGMDIPRISKKIGGKGKRAILSGGGDNRDGEQRKKKNREAILRQRAKKREQYLKKLESEGRYNPDRPAKPDPERWIPKNQRSYNRRGRRGRNKFVGAQGGGTGAGADREAAKLDAAARAAERNEGGVSSKPSTAHMKVGSSGAVRKGGRRR</sequence>
<gene>
    <name evidence="2" type="ORF">DBRI1063_LOCUS18465</name>
</gene>
<accession>A0A7S1ZPJ3</accession>
<feature type="compositionally biased region" description="Basic and acidic residues" evidence="1">
    <location>
        <begin position="776"/>
        <end position="803"/>
    </location>
</feature>
<feature type="region of interest" description="Disordered" evidence="1">
    <location>
        <begin position="273"/>
        <end position="306"/>
    </location>
</feature>
<dbReference type="AlphaFoldDB" id="A0A7S1ZPJ3"/>
<feature type="compositionally biased region" description="Acidic residues" evidence="1">
    <location>
        <begin position="704"/>
        <end position="729"/>
    </location>
</feature>